<keyword evidence="2" id="KW-0808">Transferase</keyword>
<organism evidence="15 16">
    <name type="scientific">Roseivivax isoporae LMG 25204</name>
    <dbReference type="NCBI Taxonomy" id="1449351"/>
    <lineage>
        <taxon>Bacteria</taxon>
        <taxon>Pseudomonadati</taxon>
        <taxon>Pseudomonadota</taxon>
        <taxon>Alphaproteobacteria</taxon>
        <taxon>Rhodobacterales</taxon>
        <taxon>Roseobacteraceae</taxon>
        <taxon>Roseivivax</taxon>
    </lineage>
</organism>
<evidence type="ECO:0000259" key="14">
    <source>
        <dbReference type="Pfam" id="PF17042"/>
    </source>
</evidence>
<evidence type="ECO:0000256" key="7">
    <source>
        <dbReference type="ARBA" id="ARBA00035898"/>
    </source>
</evidence>
<evidence type="ECO:0000256" key="5">
    <source>
        <dbReference type="ARBA" id="ARBA00022840"/>
    </source>
</evidence>
<dbReference type="STRING" id="1449351.RISW2_10865"/>
<keyword evidence="4 15" id="KW-0418">Kinase</keyword>
<gene>
    <name evidence="15" type="ORF">RISW2_10865</name>
</gene>
<evidence type="ECO:0000256" key="12">
    <source>
        <dbReference type="ARBA" id="ARBA00041377"/>
    </source>
</evidence>
<evidence type="ECO:0000256" key="6">
    <source>
        <dbReference type="ARBA" id="ARBA00023277"/>
    </source>
</evidence>
<evidence type="ECO:0000256" key="11">
    <source>
        <dbReference type="ARBA" id="ARBA00039461"/>
    </source>
</evidence>
<dbReference type="Proteomes" id="UP000023430">
    <property type="component" value="Unassembled WGS sequence"/>
</dbReference>
<dbReference type="InterPro" id="IPR037051">
    <property type="entry name" value="4-carb_acid_sugar_kinase_N_sf"/>
</dbReference>
<dbReference type="Gene3D" id="3.40.50.10840">
    <property type="entry name" value="Putative sugar-binding, N-terminal domain"/>
    <property type="match status" value="1"/>
</dbReference>
<reference evidence="15 16" key="1">
    <citation type="submission" date="2014-01" db="EMBL/GenBank/DDBJ databases">
        <title>Roseivivax isoporae LMG 25204 Genome Sequencing.</title>
        <authorList>
            <person name="Lai Q."/>
            <person name="Li G."/>
            <person name="Shao Z."/>
        </authorList>
    </citation>
    <scope>NUCLEOTIDE SEQUENCE [LARGE SCALE GENOMIC DNA]</scope>
    <source>
        <strain evidence="15 16">LMG 25204</strain>
    </source>
</reference>
<evidence type="ECO:0000256" key="4">
    <source>
        <dbReference type="ARBA" id="ARBA00022777"/>
    </source>
</evidence>
<comment type="catalytic activity">
    <reaction evidence="7">
        <text>3-dehydro-L-erythronate + ATP = 3-dehydro-4-O-phospho-L-erythronate + ADP + H(+)</text>
        <dbReference type="Rhea" id="RHEA:52552"/>
        <dbReference type="ChEBI" id="CHEBI:15378"/>
        <dbReference type="ChEBI" id="CHEBI:30616"/>
        <dbReference type="ChEBI" id="CHEBI:136592"/>
        <dbReference type="ChEBI" id="CHEBI:136670"/>
        <dbReference type="ChEBI" id="CHEBI:456216"/>
        <dbReference type="EC" id="2.7.1.217"/>
    </reaction>
</comment>
<protein>
    <recommendedName>
        <fullName evidence="11">3-oxo-tetronate kinase</fullName>
        <ecNumber evidence="10">2.7.1.217</ecNumber>
    </recommendedName>
    <alternativeName>
        <fullName evidence="12">3-dehydrotetronate 4-kinase</fullName>
    </alternativeName>
</protein>
<comment type="catalytic activity">
    <reaction evidence="8">
        <text>3-dehydro-D-erythronate + ATP = 3-dehydro-4-O-phospho-D-erythronate + ADP + H(+)</text>
        <dbReference type="Rhea" id="RHEA:52556"/>
        <dbReference type="ChEBI" id="CHEBI:15378"/>
        <dbReference type="ChEBI" id="CHEBI:30616"/>
        <dbReference type="ChEBI" id="CHEBI:57958"/>
        <dbReference type="ChEBI" id="CHEBI:136593"/>
        <dbReference type="ChEBI" id="CHEBI:456216"/>
        <dbReference type="EC" id="2.7.1.217"/>
    </reaction>
</comment>
<evidence type="ECO:0000259" key="13">
    <source>
        <dbReference type="Pfam" id="PF07005"/>
    </source>
</evidence>
<comment type="caution">
    <text evidence="15">The sequence shown here is derived from an EMBL/GenBank/DDBJ whole genome shotgun (WGS) entry which is preliminary data.</text>
</comment>
<comment type="similarity">
    <text evidence="1">Belongs to the four-carbon acid sugar kinase family.</text>
</comment>
<dbReference type="Pfam" id="PF07005">
    <property type="entry name" value="SBD_N"/>
    <property type="match status" value="1"/>
</dbReference>
<dbReference type="SUPFAM" id="SSF142764">
    <property type="entry name" value="YgbK-like"/>
    <property type="match status" value="1"/>
</dbReference>
<keyword evidence="3" id="KW-0547">Nucleotide-binding</keyword>
<dbReference type="NCBIfam" id="NF043035">
    <property type="entry name" value="OxoTetrKin"/>
    <property type="match status" value="1"/>
</dbReference>
<evidence type="ECO:0000256" key="3">
    <source>
        <dbReference type="ARBA" id="ARBA00022741"/>
    </source>
</evidence>
<evidence type="ECO:0000256" key="2">
    <source>
        <dbReference type="ARBA" id="ARBA00022679"/>
    </source>
</evidence>
<dbReference type="GO" id="GO:0005524">
    <property type="term" value="F:ATP binding"/>
    <property type="evidence" value="ECO:0007669"/>
    <property type="project" value="UniProtKB-KW"/>
</dbReference>
<dbReference type="eggNOG" id="COG3395">
    <property type="taxonomic scope" value="Bacteria"/>
</dbReference>
<sequence length="417" mass="43029">MKLGCIADDFTGASDLGNMLARAGMPTTLCIGVPPGGRVPDTDAAVLALKTRSLPVADAVAQSLAALDWLRAQGCTQIYFKYCSTFDSTPKGNIGPVLDALADRLGARRAVVVPAFPGTGRRVFMGHLFVNDTLLSRSGMEDHPLTPMTEPDIRFWLGLQTEARIGHVSAEIVRGGSAAIRAALDAAEAEGLRYLVVDTVDDRDLEAIGAAVADDALVSGGSGLGLGLPANFAAKPGQGVPWQGRRGRAAALAGSCSRMTQQQVARHAMHAPVVRLDPVAVADGRQTVAEVVEWVMAQREDDVPLISSTMPADALAAVQERLGRARSAEVLEVFFGALASALVARGIDRLVVGGGETSGAVVSALGISTARIGPQIAPGVPALAPEDGHFVCTLKSGNFGGPDFFGDAARVLAGGAP</sequence>
<evidence type="ECO:0000313" key="15">
    <source>
        <dbReference type="EMBL" id="ETX27826.1"/>
    </source>
</evidence>
<dbReference type="Pfam" id="PF17042">
    <property type="entry name" value="NBD_C"/>
    <property type="match status" value="1"/>
</dbReference>
<evidence type="ECO:0000256" key="1">
    <source>
        <dbReference type="ARBA" id="ARBA00005715"/>
    </source>
</evidence>
<accession>X7F6U6</accession>
<dbReference type="InterPro" id="IPR042213">
    <property type="entry name" value="NBD_C_sf"/>
</dbReference>
<dbReference type="PATRIC" id="fig|1449351.3.peg.3229"/>
<dbReference type="AlphaFoldDB" id="X7F6U6"/>
<dbReference type="RefSeq" id="WP_043773094.1">
    <property type="nucleotide sequence ID" value="NZ_JAME01000026.1"/>
</dbReference>
<keyword evidence="5" id="KW-0067">ATP-binding</keyword>
<dbReference type="EMBL" id="JAME01000026">
    <property type="protein sequence ID" value="ETX27826.1"/>
    <property type="molecule type" value="Genomic_DNA"/>
</dbReference>
<feature type="domain" description="Four-carbon acid sugar kinase N-terminal" evidence="13">
    <location>
        <begin position="3"/>
        <end position="226"/>
    </location>
</feature>
<evidence type="ECO:0000313" key="16">
    <source>
        <dbReference type="Proteomes" id="UP000023430"/>
    </source>
</evidence>
<dbReference type="InterPro" id="IPR010737">
    <property type="entry name" value="4-carb_acid_sugar_kinase_N"/>
</dbReference>
<evidence type="ECO:0000256" key="8">
    <source>
        <dbReference type="ARBA" id="ARBA00036346"/>
    </source>
</evidence>
<proteinExistence type="inferred from homology"/>
<keyword evidence="16" id="KW-1185">Reference proteome</keyword>
<comment type="function">
    <text evidence="9">Catalyzes the ATP-dependent phosphorylation of 3-oxo-tetronate to 3-oxo-tetronate 4-phosphate.</text>
</comment>
<dbReference type="InterPro" id="IPR031475">
    <property type="entry name" value="NBD_C"/>
</dbReference>
<feature type="domain" description="Four-carbon acid sugar kinase nucleotide binding" evidence="14">
    <location>
        <begin position="251"/>
        <end position="405"/>
    </location>
</feature>
<keyword evidence="6" id="KW-0119">Carbohydrate metabolism</keyword>
<dbReference type="Gene3D" id="3.40.980.20">
    <property type="entry name" value="Four-carbon acid sugar kinase, nucleotide binding domain"/>
    <property type="match status" value="1"/>
</dbReference>
<name>X7F6U6_9RHOB</name>
<dbReference type="OrthoDB" id="191465at2"/>
<dbReference type="GO" id="GO:0016301">
    <property type="term" value="F:kinase activity"/>
    <property type="evidence" value="ECO:0007669"/>
    <property type="project" value="UniProtKB-KW"/>
</dbReference>
<evidence type="ECO:0000256" key="9">
    <source>
        <dbReference type="ARBA" id="ARBA00037335"/>
    </source>
</evidence>
<dbReference type="InterPro" id="IPR050007">
    <property type="entry name" value="OtnK"/>
</dbReference>
<dbReference type="EC" id="2.7.1.217" evidence="10"/>
<evidence type="ECO:0000256" key="10">
    <source>
        <dbReference type="ARBA" id="ARBA00039095"/>
    </source>
</evidence>